<gene>
    <name evidence="1" type="ORF">GCM10023307_21880</name>
</gene>
<dbReference type="Proteomes" id="UP001499959">
    <property type="component" value="Unassembled WGS sequence"/>
</dbReference>
<dbReference type="RefSeq" id="WP_345303359.1">
    <property type="nucleotide sequence ID" value="NZ_BAABJE010000010.1"/>
</dbReference>
<keyword evidence="2" id="KW-1185">Reference proteome</keyword>
<protein>
    <submittedName>
        <fullName evidence="1">Uncharacterized protein</fullName>
    </submittedName>
</protein>
<comment type="caution">
    <text evidence="1">The sequence shown here is derived from an EMBL/GenBank/DDBJ whole genome shotgun (WGS) entry which is preliminary data.</text>
</comment>
<accession>A0ABP9BHF1</accession>
<dbReference type="EMBL" id="BAABJE010000010">
    <property type="protein sequence ID" value="GAA4795686.1"/>
    <property type="molecule type" value="Genomic_DNA"/>
</dbReference>
<dbReference type="Pfam" id="PF06412">
    <property type="entry name" value="TraD"/>
    <property type="match status" value="1"/>
</dbReference>
<proteinExistence type="predicted"/>
<sequence>MQQTDHLHSKIARATTRLAQLQAQDLIAAQRKALRDRQQARRDSERRKRRLAELVIAAGAQDLPDAEVTGALAHYVRERRDHNLQQQADLSGQRLLEAMLGPPSAP</sequence>
<dbReference type="InterPro" id="IPR009444">
    <property type="entry name" value="Conjugal_tfr_TraD_a-type"/>
</dbReference>
<evidence type="ECO:0000313" key="2">
    <source>
        <dbReference type="Proteomes" id="UP001499959"/>
    </source>
</evidence>
<reference evidence="2" key="1">
    <citation type="journal article" date="2019" name="Int. J. Syst. Evol. Microbiol.">
        <title>The Global Catalogue of Microorganisms (GCM) 10K type strain sequencing project: providing services to taxonomists for standard genome sequencing and annotation.</title>
        <authorList>
            <consortium name="The Broad Institute Genomics Platform"/>
            <consortium name="The Broad Institute Genome Sequencing Center for Infectious Disease"/>
            <person name="Wu L."/>
            <person name="Ma J."/>
        </authorList>
    </citation>
    <scope>NUCLEOTIDE SEQUENCE [LARGE SCALE GENOMIC DNA]</scope>
    <source>
        <strain evidence="2">JCM 18204</strain>
    </source>
</reference>
<organism evidence="1 2">
    <name type="scientific">Lysobacter hankyongensis</name>
    <dbReference type="NCBI Taxonomy" id="1176535"/>
    <lineage>
        <taxon>Bacteria</taxon>
        <taxon>Pseudomonadati</taxon>
        <taxon>Pseudomonadota</taxon>
        <taxon>Gammaproteobacteria</taxon>
        <taxon>Lysobacterales</taxon>
        <taxon>Lysobacteraceae</taxon>
        <taxon>Lysobacter</taxon>
    </lineage>
</organism>
<evidence type="ECO:0000313" key="1">
    <source>
        <dbReference type="EMBL" id="GAA4795686.1"/>
    </source>
</evidence>
<name>A0ABP9BHF1_9GAMM</name>